<comment type="similarity">
    <text evidence="3 12">Belongs to the SEC23/SEC24 family. SEC23 subfamily.</text>
</comment>
<comment type="subcellular location">
    <subcellularLocation>
        <location evidence="12">Cytoplasm</location>
    </subcellularLocation>
    <subcellularLocation>
        <location evidence="1 12">Cytoplasmic vesicle</location>
        <location evidence="1 12">COPII-coated vesicle membrane</location>
        <topology evidence="1 12">Peripheral membrane protein</topology>
        <orientation evidence="1 12">Cytoplasmic side</orientation>
    </subcellularLocation>
    <subcellularLocation>
        <location evidence="2 12">Endoplasmic reticulum membrane</location>
        <topology evidence="2 12">Peripheral membrane protein</topology>
        <orientation evidence="2 12">Cytoplasmic side</orientation>
    </subcellularLocation>
    <subcellularLocation>
        <location evidence="12">Golgi apparatus membrane</location>
        <topology evidence="12">Peripheral membrane protein</topology>
        <orientation evidence="12">Cytoplasmic side</orientation>
    </subcellularLocation>
</comment>
<organism evidence="17 18">
    <name type="scientific">Nematocida displodere</name>
    <dbReference type="NCBI Taxonomy" id="1805483"/>
    <lineage>
        <taxon>Eukaryota</taxon>
        <taxon>Fungi</taxon>
        <taxon>Fungi incertae sedis</taxon>
        <taxon>Microsporidia</taxon>
        <taxon>Nematocida</taxon>
    </lineage>
</organism>
<protein>
    <recommendedName>
        <fullName evidence="12">Protein transport protein SEC23</fullName>
    </recommendedName>
</protein>
<name>A0A177EIF9_9MICR</name>
<evidence type="ECO:0000313" key="17">
    <source>
        <dbReference type="EMBL" id="OAG31754.1"/>
    </source>
</evidence>
<dbReference type="Gene3D" id="2.60.40.1670">
    <property type="entry name" value="beta-sandwich domain of Sec23/24"/>
    <property type="match status" value="1"/>
</dbReference>
<dbReference type="GeneID" id="93646579"/>
<dbReference type="SUPFAM" id="SSF81811">
    <property type="entry name" value="Helical domain of Sec23/24"/>
    <property type="match status" value="1"/>
</dbReference>
<evidence type="ECO:0000259" key="16">
    <source>
        <dbReference type="Pfam" id="PF08033"/>
    </source>
</evidence>
<dbReference type="InterPro" id="IPR006895">
    <property type="entry name" value="Znf_Sec23_Sec24"/>
</dbReference>
<dbReference type="OrthoDB" id="10256289at2759"/>
<comment type="function">
    <text evidence="12">Component of the coat protein complex II (COPII) which promotes the formation of transport vesicles from the endoplasmic reticulum (ER). The coat has two main functions, the physical deformation of the endoplasmic reticulum membrane into vesicles and the selection of cargo molecules.</text>
</comment>
<proteinExistence type="inferred from homology"/>
<dbReference type="InterPro" id="IPR036174">
    <property type="entry name" value="Znf_Sec23_Sec24_sf"/>
</dbReference>
<evidence type="ECO:0000259" key="14">
    <source>
        <dbReference type="Pfam" id="PF04811"/>
    </source>
</evidence>
<comment type="caution">
    <text evidence="17">The sequence shown here is derived from an EMBL/GenBank/DDBJ whole genome shotgun (WGS) entry which is preliminary data.</text>
</comment>
<feature type="domain" description="Sec23/Sec24 trunk" evidence="14">
    <location>
        <begin position="129"/>
        <end position="373"/>
    </location>
</feature>
<gene>
    <name evidence="17" type="ORF">NEDG_00229</name>
</gene>
<feature type="domain" description="Zinc finger Sec23/Sec24-type" evidence="13">
    <location>
        <begin position="58"/>
        <end position="97"/>
    </location>
</feature>
<dbReference type="InterPro" id="IPR029006">
    <property type="entry name" value="ADF-H/Gelsolin-like_dom_sf"/>
</dbReference>
<dbReference type="InterPro" id="IPR012990">
    <property type="entry name" value="Beta-sandwich_Sec23_24"/>
</dbReference>
<keyword evidence="12" id="KW-0333">Golgi apparatus</keyword>
<dbReference type="Pfam" id="PF04810">
    <property type="entry name" value="zf-Sec23_Sec24"/>
    <property type="match status" value="1"/>
</dbReference>
<dbReference type="GO" id="GO:0005096">
    <property type="term" value="F:GTPase activator activity"/>
    <property type="evidence" value="ECO:0007669"/>
    <property type="project" value="TreeGrafter"/>
</dbReference>
<keyword evidence="7 12" id="KW-0862">Zinc</keyword>
<keyword evidence="9 12" id="KW-0653">Protein transport</keyword>
<dbReference type="Pfam" id="PF04815">
    <property type="entry name" value="Sec23_helical"/>
    <property type="match status" value="1"/>
</dbReference>
<dbReference type="GO" id="GO:0008270">
    <property type="term" value="F:zinc ion binding"/>
    <property type="evidence" value="ECO:0007669"/>
    <property type="project" value="InterPro"/>
</dbReference>
<evidence type="ECO:0000256" key="2">
    <source>
        <dbReference type="ARBA" id="ARBA00004397"/>
    </source>
</evidence>
<dbReference type="GO" id="GO:0005789">
    <property type="term" value="C:endoplasmic reticulum membrane"/>
    <property type="evidence" value="ECO:0007669"/>
    <property type="project" value="UniProtKB-SubCell"/>
</dbReference>
<keyword evidence="10 12" id="KW-0472">Membrane</keyword>
<dbReference type="EMBL" id="LTDL01000014">
    <property type="protein sequence ID" value="OAG31754.1"/>
    <property type="molecule type" value="Genomic_DNA"/>
</dbReference>
<evidence type="ECO:0000256" key="11">
    <source>
        <dbReference type="ARBA" id="ARBA00023329"/>
    </source>
</evidence>
<dbReference type="AlphaFoldDB" id="A0A177EIF9"/>
<evidence type="ECO:0000313" key="18">
    <source>
        <dbReference type="Proteomes" id="UP000185944"/>
    </source>
</evidence>
<dbReference type="GO" id="GO:0030127">
    <property type="term" value="C:COPII vesicle coat"/>
    <property type="evidence" value="ECO:0007669"/>
    <property type="project" value="InterPro"/>
</dbReference>
<feature type="domain" description="Sec23/Sec24 helical" evidence="15">
    <location>
        <begin position="493"/>
        <end position="591"/>
    </location>
</feature>
<dbReference type="GO" id="GO:0000139">
    <property type="term" value="C:Golgi membrane"/>
    <property type="evidence" value="ECO:0007669"/>
    <property type="project" value="UniProtKB-SubCell"/>
</dbReference>
<dbReference type="GO" id="GO:0006886">
    <property type="term" value="P:intracellular protein transport"/>
    <property type="evidence" value="ECO:0007669"/>
    <property type="project" value="InterPro"/>
</dbReference>
<feature type="domain" description="Sec23/Sec24 beta-sandwich" evidence="16">
    <location>
        <begin position="392"/>
        <end position="480"/>
    </location>
</feature>
<dbReference type="Gene3D" id="3.40.20.10">
    <property type="entry name" value="Severin"/>
    <property type="match status" value="1"/>
</dbReference>
<evidence type="ECO:0000256" key="10">
    <source>
        <dbReference type="ARBA" id="ARBA00023136"/>
    </source>
</evidence>
<dbReference type="InterPro" id="IPR036465">
    <property type="entry name" value="vWFA_dom_sf"/>
</dbReference>
<evidence type="ECO:0000259" key="15">
    <source>
        <dbReference type="Pfam" id="PF04815"/>
    </source>
</evidence>
<accession>A0A177EIF9</accession>
<dbReference type="Proteomes" id="UP000185944">
    <property type="component" value="Unassembled WGS sequence"/>
</dbReference>
<keyword evidence="12" id="KW-0963">Cytoplasm</keyword>
<keyword evidence="6 12" id="KW-0256">Endoplasmic reticulum</keyword>
<dbReference type="Pfam" id="PF04811">
    <property type="entry name" value="Sec23_trunk"/>
    <property type="match status" value="1"/>
</dbReference>
<evidence type="ECO:0000256" key="9">
    <source>
        <dbReference type="ARBA" id="ARBA00022927"/>
    </source>
</evidence>
<dbReference type="InterPro" id="IPR006900">
    <property type="entry name" value="Sec23/24_helical_dom"/>
</dbReference>
<dbReference type="Gene3D" id="2.30.30.380">
    <property type="entry name" value="Zn-finger domain of Sec23/24"/>
    <property type="match status" value="1"/>
</dbReference>
<dbReference type="PANTHER" id="PTHR11141:SF0">
    <property type="entry name" value="PROTEIN TRANSPORT PROTEIN SEC23"/>
    <property type="match status" value="1"/>
</dbReference>
<dbReference type="GO" id="GO:0090110">
    <property type="term" value="P:COPII-coated vesicle cargo loading"/>
    <property type="evidence" value="ECO:0007669"/>
    <property type="project" value="TreeGrafter"/>
</dbReference>
<evidence type="ECO:0000259" key="13">
    <source>
        <dbReference type="Pfam" id="PF04810"/>
    </source>
</evidence>
<dbReference type="RefSeq" id="XP_067545355.1">
    <property type="nucleotide sequence ID" value="XM_067687647.1"/>
</dbReference>
<dbReference type="VEuPathDB" id="MicrosporidiaDB:NEDG_00229"/>
<keyword evidence="4 12" id="KW-0813">Transport</keyword>
<sequence>MEEAIRSVEEKEGVRLTWNTFSNTKAESSKNIIPLVCLYKPMHGYHTGSLPQLNYGAVRCAKVECGSVLSPFSSLDFSSRHWGCLFCGRMNALPPQYRDITPENLPYELFSDSTSVYYRNAKPGAYSRTYWFVIDACSFDEERHVLLKEGLLATLEMLPEDALVGVIRYSANIEVFSLEDTTTARIHVFPAVKYTYALLQKALSRGGTAATSPLSKFTRRKRECAEYLARVFKSLPINTFPVPSIERPKRCTGSAIQLASAIMQGSCAEGAGQMLLFVQGPCTYGPGAISPLSLKESLRSTAKGIAKLFSKDMHYEEIATAMGKKGHVIDVIAACIDDIGFAEMRSLTEKTGGFIVFARDFNAYIYKESIRRMFARAETEADLETQPMKRVFGAKTTVKVSKGYKVKDVAGHGTPQTDDKKGLFTWKQGSLFERSTSALIFEHVEDAPSGAPVYIQIYTTFTDSAGECHERVTTLARAFTDAANLQQLASGFDQEAACVFKAKELSVNADNGDGIDVIRQADRCLIRFMQRFCAFDRDAPSSLKIPPMMSFFPEFIFFLRRLPALHTDGLSFDEVAYQRSVLLSEDSSSTMCIIRPPLVSFHYTGERAPVELDSKSLKPDVSLLVDTFHDVVIWRGDSIVSWINAGIKDDPEYWYFRDMLASLEAEASGIVQRRLPVPKLTTCNQYSSQERILLCKVNPSSSVANSSVDEGQMIVTEDIDFSRFYEYLIKLVVAS</sequence>
<dbReference type="SUPFAM" id="SSF81995">
    <property type="entry name" value="beta-sandwich domain of Sec23/24"/>
    <property type="match status" value="1"/>
</dbReference>
<keyword evidence="5 12" id="KW-0479">Metal-binding</keyword>
<dbReference type="InterPro" id="IPR036180">
    <property type="entry name" value="Gelsolin-like_dom_sf"/>
</dbReference>
<dbReference type="SUPFAM" id="SSF82919">
    <property type="entry name" value="Zn-finger domain of Sec23/24"/>
    <property type="match status" value="1"/>
</dbReference>
<dbReference type="SUPFAM" id="SSF82754">
    <property type="entry name" value="C-terminal, gelsolin-like domain of Sec23/24"/>
    <property type="match status" value="1"/>
</dbReference>
<keyword evidence="8 12" id="KW-0931">ER-Golgi transport</keyword>
<evidence type="ECO:0000256" key="12">
    <source>
        <dbReference type="RuleBase" id="RU365030"/>
    </source>
</evidence>
<evidence type="ECO:0000256" key="1">
    <source>
        <dbReference type="ARBA" id="ARBA00004299"/>
    </source>
</evidence>
<dbReference type="InterPro" id="IPR006896">
    <property type="entry name" value="Sec23/24_trunk_dom"/>
</dbReference>
<evidence type="ECO:0000256" key="5">
    <source>
        <dbReference type="ARBA" id="ARBA00022723"/>
    </source>
</evidence>
<dbReference type="PANTHER" id="PTHR11141">
    <property type="entry name" value="PROTEIN TRANSPORT PROTEIN SEC23"/>
    <property type="match status" value="1"/>
</dbReference>
<keyword evidence="11 12" id="KW-0968">Cytoplasmic vesicle</keyword>
<dbReference type="InterPro" id="IPR037364">
    <property type="entry name" value="Sec23"/>
</dbReference>
<dbReference type="Gene3D" id="1.20.120.730">
    <property type="entry name" value="Sec23/Sec24 helical domain"/>
    <property type="match status" value="1"/>
</dbReference>
<evidence type="ECO:0000256" key="6">
    <source>
        <dbReference type="ARBA" id="ARBA00022824"/>
    </source>
</evidence>
<evidence type="ECO:0000256" key="7">
    <source>
        <dbReference type="ARBA" id="ARBA00022833"/>
    </source>
</evidence>
<evidence type="ECO:0000256" key="3">
    <source>
        <dbReference type="ARBA" id="ARBA00009210"/>
    </source>
</evidence>
<reference evidence="17 18" key="1">
    <citation type="submission" date="2016-02" db="EMBL/GenBank/DDBJ databases">
        <title>Discovery of a natural microsporidian pathogen with a broad tissue tropism in Caenorhabditis elegans.</title>
        <authorList>
            <person name="Luallen R.J."/>
            <person name="Reinke A.W."/>
            <person name="Tong L."/>
            <person name="Botts M.R."/>
            <person name="Felix M.-A."/>
            <person name="Troemel E.R."/>
        </authorList>
    </citation>
    <scope>NUCLEOTIDE SEQUENCE [LARGE SCALE GENOMIC DNA]</scope>
    <source>
        <strain evidence="17 18">JUm2807</strain>
    </source>
</reference>
<dbReference type="SUPFAM" id="SSF53300">
    <property type="entry name" value="vWA-like"/>
    <property type="match status" value="1"/>
</dbReference>
<dbReference type="GO" id="GO:0070971">
    <property type="term" value="C:endoplasmic reticulum exit site"/>
    <property type="evidence" value="ECO:0007669"/>
    <property type="project" value="TreeGrafter"/>
</dbReference>
<dbReference type="Pfam" id="PF08033">
    <property type="entry name" value="Sec23_BS"/>
    <property type="match status" value="1"/>
</dbReference>
<keyword evidence="18" id="KW-1185">Reference proteome</keyword>
<dbReference type="STRING" id="1805483.A0A177EIF9"/>
<evidence type="ECO:0000256" key="4">
    <source>
        <dbReference type="ARBA" id="ARBA00022448"/>
    </source>
</evidence>
<dbReference type="Gene3D" id="3.40.50.410">
    <property type="entry name" value="von Willebrand factor, type A domain"/>
    <property type="match status" value="1"/>
</dbReference>
<dbReference type="InterPro" id="IPR036175">
    <property type="entry name" value="Sec23/24_helical_dom_sf"/>
</dbReference>
<evidence type="ECO:0000256" key="8">
    <source>
        <dbReference type="ARBA" id="ARBA00022892"/>
    </source>
</evidence>